<dbReference type="GO" id="GO:0009313">
    <property type="term" value="P:oligosaccharide catabolic process"/>
    <property type="evidence" value="ECO:0007669"/>
    <property type="project" value="TreeGrafter"/>
</dbReference>
<dbReference type="Pfam" id="PF01074">
    <property type="entry name" value="Glyco_hydro_38N"/>
    <property type="match status" value="1"/>
</dbReference>
<dbReference type="CDD" id="cd10789">
    <property type="entry name" value="GH38N_AMII_ER_cytosolic"/>
    <property type="match status" value="1"/>
</dbReference>
<gene>
    <name evidence="6" type="ordered locus">Tter_2525</name>
</gene>
<dbReference type="SMART" id="SM00872">
    <property type="entry name" value="Alpha-mann_mid"/>
    <property type="match status" value="1"/>
</dbReference>
<dbReference type="PANTHER" id="PTHR46017:SF1">
    <property type="entry name" value="ALPHA-MANNOSIDASE 2C1"/>
    <property type="match status" value="1"/>
</dbReference>
<name>D1CI43_THET1</name>
<dbReference type="KEGG" id="ttr:Tter_2525"/>
<dbReference type="Gene3D" id="3.20.110.10">
    <property type="entry name" value="Glycoside hydrolase 38, N terminal domain"/>
    <property type="match status" value="1"/>
</dbReference>
<evidence type="ECO:0000313" key="6">
    <source>
        <dbReference type="EMBL" id="ACZ43414.1"/>
    </source>
</evidence>
<dbReference type="Pfam" id="PF07748">
    <property type="entry name" value="Glyco_hydro_38C"/>
    <property type="match status" value="1"/>
</dbReference>
<dbReference type="GO" id="GO:0004559">
    <property type="term" value="F:alpha-mannosidase activity"/>
    <property type="evidence" value="ECO:0007669"/>
    <property type="project" value="InterPro"/>
</dbReference>
<keyword evidence="3 6" id="KW-0378">Hydrolase</keyword>
<keyword evidence="4" id="KW-0326">Glycosidase</keyword>
<sequence length="711" mass="80393">MTVVHMIGNAHIDPIWLWPWQAGVDEALGTFRSAADRCDEYPEFIFTRGEAWLYRWVERLDPDLFERVRGLVRRGQWHVTGGQFVQPDSNLPTEAGWRRQIEHGRRYFRERFGVVPRVAYQVDSFGHPATLPDILADEGYVGFVFHRPSPQQQPLPAQTFRWRGPKGGEVVGFRIVPSYTFYEEDLYERIMMAVEASGDLGHTMCFYGVGNHGGGPTKAQIEYILEHRDAWEGIELRFSTPEAFFEAVAGERERLPVVTEELQHTFPGCYSVMHDIKQRQRRTEHLLEASRGAVERLVREPSRARELGGRLEAAWEDLLLTEFHDVLAGTAAPQCWGAVRAMQGRAQIAGEEVVLEATRLWARRQLPPVNAHQLVVVNLDAAPWEGYVEAEPWLDFQPWGDRWLSDPDGRPVDVQRVQPGAPGATRVVFPVELAPTSGLQLLVRDGPAPGKEVRTDLAVAEGYLENAHLRVEVGGSGVVGLSSRGRPLLEGIGLHLRADHTDTWTFHTDRFEEPVEAELGGLRWAIEESGPLRARLRAEGWLGRSRVRWTLSLHRGDPRLHMRLEVLFAERFRALQMPIHLAGAVRRWTDGQAGGAVERTPGPVEWPVQGWSRVELEGAQLALVTQDAYSLSLHGARWQWTLLRSPKMAWMGQDPEVYGGRDDHTDQGEHTFEFCLWVGDALGDEELHVAARQQALPPVVLDRYEGMGRPL</sequence>
<evidence type="ECO:0000259" key="5">
    <source>
        <dbReference type="SMART" id="SM00872"/>
    </source>
</evidence>
<reference evidence="7" key="1">
    <citation type="journal article" date="2010" name="Stand. Genomic Sci.">
        <title>Complete genome sequence of 'Thermobaculum terrenum' type strain (YNP1).</title>
        <authorList>
            <person name="Kiss H."/>
            <person name="Cleland D."/>
            <person name="Lapidus A."/>
            <person name="Lucas S."/>
            <person name="Glavina Del Rio T."/>
            <person name="Nolan M."/>
            <person name="Tice H."/>
            <person name="Han C."/>
            <person name="Goodwin L."/>
            <person name="Pitluck S."/>
            <person name="Liolios K."/>
            <person name="Ivanova N."/>
            <person name="Mavromatis K."/>
            <person name="Ovchinnikova G."/>
            <person name="Pati A."/>
            <person name="Chen A."/>
            <person name="Palaniappan K."/>
            <person name="Land M."/>
            <person name="Hauser L."/>
            <person name="Chang Y."/>
            <person name="Jeffries C."/>
            <person name="Lu M."/>
            <person name="Brettin T."/>
            <person name="Detter J."/>
            <person name="Goker M."/>
            <person name="Tindall B."/>
            <person name="Beck B."/>
            <person name="McDermott T."/>
            <person name="Woyke T."/>
            <person name="Bristow J."/>
            <person name="Eisen J."/>
            <person name="Markowitz V."/>
            <person name="Hugenholtz P."/>
            <person name="Kyrpides N."/>
            <person name="Klenk H."/>
            <person name="Cheng J."/>
        </authorList>
    </citation>
    <scope>NUCLEOTIDE SEQUENCE [LARGE SCALE GENOMIC DNA]</scope>
    <source>
        <strain evidence="7">ATCC BAA-798 / YNP1</strain>
    </source>
</reference>
<dbReference type="InterPro" id="IPR000602">
    <property type="entry name" value="Glyco_hydro_38_N"/>
</dbReference>
<dbReference type="InterPro" id="IPR011013">
    <property type="entry name" value="Gal_mutarotase_sf_dom"/>
</dbReference>
<organism evidence="6 7">
    <name type="scientific">Thermobaculum terrenum (strain ATCC BAA-798 / CCMEE 7001 / YNP1)</name>
    <dbReference type="NCBI Taxonomy" id="525904"/>
    <lineage>
        <taxon>Bacteria</taxon>
        <taxon>Bacillati</taxon>
        <taxon>Chloroflexota</taxon>
        <taxon>Chloroflexia</taxon>
        <taxon>Candidatus Thermobaculales</taxon>
        <taxon>Candidatus Thermobaculaceae</taxon>
        <taxon>Thermobaculum</taxon>
    </lineage>
</organism>
<dbReference type="CAZy" id="GH38">
    <property type="family name" value="Glycoside Hydrolase Family 38"/>
</dbReference>
<dbReference type="RefSeq" id="WP_012876445.1">
    <property type="nucleotide sequence ID" value="NC_013526.1"/>
</dbReference>
<dbReference type="GO" id="GO:0030246">
    <property type="term" value="F:carbohydrate binding"/>
    <property type="evidence" value="ECO:0007669"/>
    <property type="project" value="InterPro"/>
</dbReference>
<proteinExistence type="inferred from homology"/>
<dbReference type="SUPFAM" id="SSF88688">
    <property type="entry name" value="Families 57/38 glycoside transferase middle domain"/>
    <property type="match status" value="1"/>
</dbReference>
<dbReference type="HOGENOM" id="CLU_003442_1_1_0"/>
<evidence type="ECO:0000256" key="3">
    <source>
        <dbReference type="ARBA" id="ARBA00022801"/>
    </source>
</evidence>
<dbReference type="eggNOG" id="COG0383">
    <property type="taxonomic scope" value="Bacteria"/>
</dbReference>
<dbReference type="Gene3D" id="1.20.1270.50">
    <property type="entry name" value="Glycoside hydrolase family 38, central domain"/>
    <property type="match status" value="1"/>
</dbReference>
<feature type="domain" description="Glycoside hydrolase family 38 central" evidence="5">
    <location>
        <begin position="264"/>
        <end position="345"/>
    </location>
</feature>
<dbReference type="OrthoDB" id="1049785at2"/>
<dbReference type="GO" id="GO:0006013">
    <property type="term" value="P:mannose metabolic process"/>
    <property type="evidence" value="ECO:0007669"/>
    <property type="project" value="InterPro"/>
</dbReference>
<protein>
    <submittedName>
        <fullName evidence="6">Glycoside hydrolase family 38</fullName>
    </submittedName>
</protein>
<dbReference type="InterPro" id="IPR011330">
    <property type="entry name" value="Glyco_hydro/deAcase_b/a-brl"/>
</dbReference>
<keyword evidence="7" id="KW-1185">Reference proteome</keyword>
<dbReference type="InterPro" id="IPR037094">
    <property type="entry name" value="Glyco_hydro_38_cen_sf"/>
</dbReference>
<evidence type="ECO:0000256" key="2">
    <source>
        <dbReference type="ARBA" id="ARBA00022723"/>
    </source>
</evidence>
<accession>D1CI43</accession>
<dbReference type="InterPro" id="IPR028995">
    <property type="entry name" value="Glyco_hydro_57/38_cen_sf"/>
</dbReference>
<dbReference type="EMBL" id="CP001826">
    <property type="protein sequence ID" value="ACZ43414.1"/>
    <property type="molecule type" value="Genomic_DNA"/>
</dbReference>
<dbReference type="InterPro" id="IPR015341">
    <property type="entry name" value="Glyco_hydro_38_cen"/>
</dbReference>
<dbReference type="AlphaFoldDB" id="D1CI43"/>
<comment type="similarity">
    <text evidence="1">Belongs to the glycosyl hydrolase 38 family.</text>
</comment>
<keyword evidence="2" id="KW-0479">Metal-binding</keyword>
<evidence type="ECO:0000256" key="1">
    <source>
        <dbReference type="ARBA" id="ARBA00009792"/>
    </source>
</evidence>
<dbReference type="Gene3D" id="2.70.98.30">
    <property type="entry name" value="Golgi alpha-mannosidase II, domain 4"/>
    <property type="match status" value="1"/>
</dbReference>
<dbReference type="GO" id="GO:0046872">
    <property type="term" value="F:metal ion binding"/>
    <property type="evidence" value="ECO:0007669"/>
    <property type="project" value="UniProtKB-KW"/>
</dbReference>
<dbReference type="SUPFAM" id="SSF74650">
    <property type="entry name" value="Galactose mutarotase-like"/>
    <property type="match status" value="1"/>
</dbReference>
<dbReference type="InterPro" id="IPR027291">
    <property type="entry name" value="Glyco_hydro_38_N_sf"/>
</dbReference>
<dbReference type="Pfam" id="PF09261">
    <property type="entry name" value="Alpha-mann_mid"/>
    <property type="match status" value="1"/>
</dbReference>
<evidence type="ECO:0000313" key="7">
    <source>
        <dbReference type="Proteomes" id="UP000000323"/>
    </source>
</evidence>
<dbReference type="SUPFAM" id="SSF88713">
    <property type="entry name" value="Glycoside hydrolase/deacetylase"/>
    <property type="match status" value="1"/>
</dbReference>
<dbReference type="STRING" id="525904.Tter_2525"/>
<evidence type="ECO:0000256" key="4">
    <source>
        <dbReference type="ARBA" id="ARBA00023295"/>
    </source>
</evidence>
<dbReference type="PANTHER" id="PTHR46017">
    <property type="entry name" value="ALPHA-MANNOSIDASE 2C1"/>
    <property type="match status" value="1"/>
</dbReference>
<dbReference type="Proteomes" id="UP000000323">
    <property type="component" value="Chromosome 2"/>
</dbReference>
<dbReference type="InterPro" id="IPR011682">
    <property type="entry name" value="Glyco_hydro_38_C"/>
</dbReference>